<evidence type="ECO:0000256" key="2">
    <source>
        <dbReference type="ARBA" id="ARBA00004936"/>
    </source>
</evidence>
<name>A0A412PIS5_9FIRM</name>
<evidence type="ECO:0000313" key="10">
    <source>
        <dbReference type="Proteomes" id="UP000284731"/>
    </source>
</evidence>
<feature type="transmembrane region" description="Helical" evidence="7">
    <location>
        <begin position="199"/>
        <end position="218"/>
    </location>
</feature>
<dbReference type="RefSeq" id="WP_118764452.1">
    <property type="nucleotide sequence ID" value="NZ_CABJCF010000001.1"/>
</dbReference>
<feature type="transmembrane region" description="Helical" evidence="7">
    <location>
        <begin position="93"/>
        <end position="114"/>
    </location>
</feature>
<dbReference type="PANTHER" id="PTHR47371:SF3">
    <property type="entry name" value="PHOSPHOGLYCEROL TRANSFERASE I"/>
    <property type="match status" value="1"/>
</dbReference>
<dbReference type="SUPFAM" id="SSF53649">
    <property type="entry name" value="Alkaline phosphatase-like"/>
    <property type="match status" value="1"/>
</dbReference>
<evidence type="ECO:0000256" key="5">
    <source>
        <dbReference type="ARBA" id="ARBA00022989"/>
    </source>
</evidence>
<dbReference type="Gene3D" id="3.40.720.10">
    <property type="entry name" value="Alkaline Phosphatase, subunit A"/>
    <property type="match status" value="1"/>
</dbReference>
<protein>
    <submittedName>
        <fullName evidence="9">Alkaline phosphatase family protein</fullName>
    </submittedName>
</protein>
<sequence length="665" mass="76695">MNKLRRTIPLLITTILLVANFYFYQNYHKLDPTNTMFFIASIVSLLSILLKWLPHKPKIDTIVKVITIMLVPLLIEMSVELCNNNLLSDIEGIGNVFVNYGIILLIAMIFYVLLASMKFSFAITTIILCIFGIANMYVKQFKGIPLLPWDLSVIKTAAGVATNYQITFNVQVLFTLTVVNFIFALLFWLPKAKKTKQRILYRTTCLFLSATVLITFYGTDFFQLTLGATPDFFNQARGYENYGAIAEFFVNTRYLSLQKPHGYDIETLSTQLKENTSSTQTITETALDQHPNATVEHPNIITIMNEAFSDLQVVGSFQTDTDYLPFENSMRNAKNTIQGNVYVSTIGTGTSNTEYEFLTGNSMAFLPIGSNAYTLYEKHTQPGLAMTLSNQNYSTTAFHPYYKENWNRINTYQYMNFDRFIGMEDITNYQRLRNYISDEWDFQHVIDLYEQRDTSKPFFMFNVTMQNHSPYDTGLIHDVHITSMKGNYPQTEEYLSIIHRSDMALEQLVNYFKNVSEPTIILMYGDHQPFIEDEFYEELYGKSLHELSDAENQRRYITHFFMWANYDIPSGMIPYISANYLSTLLAENANVKLTPYQNFLQNVYQDVPVVSALGCIDKDGNYFVYGNQNAYSSRLETYAQLAYNNLIEEGKRKNELFTLPPKNSK</sequence>
<organism evidence="9 10">
    <name type="scientific">Solobacterium moorei</name>
    <dbReference type="NCBI Taxonomy" id="102148"/>
    <lineage>
        <taxon>Bacteria</taxon>
        <taxon>Bacillati</taxon>
        <taxon>Bacillota</taxon>
        <taxon>Erysipelotrichia</taxon>
        <taxon>Erysipelotrichales</taxon>
        <taxon>Erysipelotrichaceae</taxon>
        <taxon>Solobacterium</taxon>
    </lineage>
</organism>
<dbReference type="InterPro" id="IPR050448">
    <property type="entry name" value="OpgB/LTA_synthase_biosynth"/>
</dbReference>
<feature type="transmembrane region" description="Helical" evidence="7">
    <location>
        <begin position="7"/>
        <end position="24"/>
    </location>
</feature>
<accession>A0A412PIS5</accession>
<dbReference type="InterPro" id="IPR017850">
    <property type="entry name" value="Alkaline_phosphatase_core_sf"/>
</dbReference>
<feature type="domain" description="Sulfatase N-terminal" evidence="8">
    <location>
        <begin position="298"/>
        <end position="578"/>
    </location>
</feature>
<feature type="transmembrane region" description="Helical" evidence="7">
    <location>
        <begin position="168"/>
        <end position="187"/>
    </location>
</feature>
<dbReference type="GO" id="GO:0005886">
    <property type="term" value="C:plasma membrane"/>
    <property type="evidence" value="ECO:0007669"/>
    <property type="project" value="UniProtKB-SubCell"/>
</dbReference>
<dbReference type="EMBL" id="QRWX01000001">
    <property type="protein sequence ID" value="RGT58059.1"/>
    <property type="molecule type" value="Genomic_DNA"/>
</dbReference>
<comment type="pathway">
    <text evidence="2">Cell wall biogenesis; lipoteichoic acid biosynthesis.</text>
</comment>
<evidence type="ECO:0000256" key="7">
    <source>
        <dbReference type="SAM" id="Phobius"/>
    </source>
</evidence>
<evidence type="ECO:0000259" key="8">
    <source>
        <dbReference type="Pfam" id="PF00884"/>
    </source>
</evidence>
<reference evidence="9 10" key="1">
    <citation type="submission" date="2018-08" db="EMBL/GenBank/DDBJ databases">
        <title>A genome reference for cultivated species of the human gut microbiota.</title>
        <authorList>
            <person name="Zou Y."/>
            <person name="Xue W."/>
            <person name="Luo G."/>
        </authorList>
    </citation>
    <scope>NUCLEOTIDE SEQUENCE [LARGE SCALE GENOMIC DNA]</scope>
    <source>
        <strain evidence="9 10">AF18-46</strain>
    </source>
</reference>
<feature type="transmembrane region" description="Helical" evidence="7">
    <location>
        <begin position="121"/>
        <end position="138"/>
    </location>
</feature>
<feature type="transmembrane region" description="Helical" evidence="7">
    <location>
        <begin position="61"/>
        <end position="81"/>
    </location>
</feature>
<dbReference type="PANTHER" id="PTHR47371">
    <property type="entry name" value="LIPOTEICHOIC ACID SYNTHASE"/>
    <property type="match status" value="1"/>
</dbReference>
<gene>
    <name evidence="9" type="ORF">DWX20_03165</name>
</gene>
<keyword evidence="5 7" id="KW-1133">Transmembrane helix</keyword>
<evidence type="ECO:0000256" key="4">
    <source>
        <dbReference type="ARBA" id="ARBA00022692"/>
    </source>
</evidence>
<dbReference type="InterPro" id="IPR000917">
    <property type="entry name" value="Sulfatase_N"/>
</dbReference>
<comment type="subcellular location">
    <subcellularLocation>
        <location evidence="1">Cell membrane</location>
        <topology evidence="1">Multi-pass membrane protein</topology>
    </subcellularLocation>
</comment>
<evidence type="ECO:0000256" key="6">
    <source>
        <dbReference type="ARBA" id="ARBA00023136"/>
    </source>
</evidence>
<keyword evidence="4 7" id="KW-0812">Transmembrane</keyword>
<evidence type="ECO:0000256" key="1">
    <source>
        <dbReference type="ARBA" id="ARBA00004651"/>
    </source>
</evidence>
<keyword evidence="3" id="KW-1003">Cell membrane</keyword>
<feature type="transmembrane region" description="Helical" evidence="7">
    <location>
        <begin position="36"/>
        <end position="54"/>
    </location>
</feature>
<dbReference type="AlphaFoldDB" id="A0A412PIS5"/>
<evidence type="ECO:0000313" key="9">
    <source>
        <dbReference type="EMBL" id="RGT58059.1"/>
    </source>
</evidence>
<comment type="caution">
    <text evidence="9">The sequence shown here is derived from an EMBL/GenBank/DDBJ whole genome shotgun (WGS) entry which is preliminary data.</text>
</comment>
<dbReference type="CDD" id="cd16015">
    <property type="entry name" value="LTA_synthase"/>
    <property type="match status" value="1"/>
</dbReference>
<dbReference type="Proteomes" id="UP000284731">
    <property type="component" value="Unassembled WGS sequence"/>
</dbReference>
<keyword evidence="6 7" id="KW-0472">Membrane</keyword>
<dbReference type="Pfam" id="PF00884">
    <property type="entry name" value="Sulfatase"/>
    <property type="match status" value="1"/>
</dbReference>
<proteinExistence type="predicted"/>
<evidence type="ECO:0000256" key="3">
    <source>
        <dbReference type="ARBA" id="ARBA00022475"/>
    </source>
</evidence>